<evidence type="ECO:0000313" key="1">
    <source>
        <dbReference type="EMBL" id="GCA78477.1"/>
    </source>
</evidence>
<organism evidence="1 2">
    <name type="scientific">Microcystis aeruginosa NIES-2521</name>
    <dbReference type="NCBI Taxonomy" id="2303983"/>
    <lineage>
        <taxon>Bacteria</taxon>
        <taxon>Bacillati</taxon>
        <taxon>Cyanobacteriota</taxon>
        <taxon>Cyanophyceae</taxon>
        <taxon>Oscillatoriophycideae</taxon>
        <taxon>Chroococcales</taxon>
        <taxon>Microcystaceae</taxon>
        <taxon>Microcystis</taxon>
    </lineage>
</organism>
<evidence type="ECO:0000313" key="2">
    <source>
        <dbReference type="Proteomes" id="UP000324689"/>
    </source>
</evidence>
<accession>A0A5A5RZE8</accession>
<comment type="caution">
    <text evidence="1">The sequence shown here is derived from an EMBL/GenBank/DDBJ whole genome shotgun (WGS) entry which is preliminary data.</text>
</comment>
<dbReference type="EMBL" id="BHVQ01000003">
    <property type="protein sequence ID" value="GCA78477.1"/>
    <property type="molecule type" value="Genomic_DNA"/>
</dbReference>
<name>A0A5A5RZE8_MICAE</name>
<sequence>MTLDKLDGKYGKGSILAGQKGLYYWSYYTGFKESWLGFWLLHLGAEVKGLSLAPNTTSALFDQLDLAQNLSHHNRTQVIDR</sequence>
<protein>
    <submittedName>
        <fullName evidence="1">Uncharacterized protein</fullName>
    </submittedName>
</protein>
<proteinExistence type="predicted"/>
<gene>
    <name evidence="1" type="ORF">MiTs_00458</name>
</gene>
<reference evidence="1 2" key="1">
    <citation type="submission" date="2018-09" db="EMBL/GenBank/DDBJ databases">
        <title>Evolutionary history of phycoerythrin pigmentation in the water bloom-forming cyanobacterium Microcystis aeruginosa.</title>
        <authorList>
            <person name="Tanabe Y."/>
            <person name="Tanabe Y."/>
            <person name="Yamaguchi H."/>
        </authorList>
    </citation>
    <scope>NUCLEOTIDE SEQUENCE [LARGE SCALE GENOMIC DNA]</scope>
    <source>
        <strain evidence="1 2">NIES-2521</strain>
    </source>
</reference>
<dbReference type="AlphaFoldDB" id="A0A5A5RZE8"/>
<dbReference type="Proteomes" id="UP000324689">
    <property type="component" value="Unassembled WGS sequence"/>
</dbReference>